<reference evidence="7 8" key="1">
    <citation type="submission" date="2019-07" db="EMBL/GenBank/DDBJ databases">
        <title>Whole genome shotgun sequence of Reyranella soli NBRC 108950.</title>
        <authorList>
            <person name="Hosoyama A."/>
            <person name="Uohara A."/>
            <person name="Ohji S."/>
            <person name="Ichikawa N."/>
        </authorList>
    </citation>
    <scope>NUCLEOTIDE SEQUENCE [LARGE SCALE GENOMIC DNA]</scope>
    <source>
        <strain evidence="7 8">NBRC 108950</strain>
    </source>
</reference>
<dbReference type="OrthoDB" id="9770329at2"/>
<dbReference type="Pfam" id="PF04116">
    <property type="entry name" value="FA_hydroxylase"/>
    <property type="match status" value="1"/>
</dbReference>
<evidence type="ECO:0000313" key="8">
    <source>
        <dbReference type="Proteomes" id="UP000321058"/>
    </source>
</evidence>
<keyword evidence="8" id="KW-1185">Reference proteome</keyword>
<dbReference type="GO" id="GO:0016491">
    <property type="term" value="F:oxidoreductase activity"/>
    <property type="evidence" value="ECO:0007669"/>
    <property type="project" value="InterPro"/>
</dbReference>
<evidence type="ECO:0000313" key="7">
    <source>
        <dbReference type="EMBL" id="GEP53407.1"/>
    </source>
</evidence>
<protein>
    <submittedName>
        <fullName evidence="7">C-5 sterol desaturase</fullName>
    </submittedName>
</protein>
<accession>A0A512N346</accession>
<keyword evidence="2 5" id="KW-0812">Transmembrane</keyword>
<dbReference type="EMBL" id="BKAJ01000010">
    <property type="protein sequence ID" value="GEP53407.1"/>
    <property type="molecule type" value="Genomic_DNA"/>
</dbReference>
<name>A0A512N346_9HYPH</name>
<feature type="transmembrane region" description="Helical" evidence="5">
    <location>
        <begin position="39"/>
        <end position="60"/>
    </location>
</feature>
<feature type="transmembrane region" description="Helical" evidence="5">
    <location>
        <begin position="7"/>
        <end position="27"/>
    </location>
</feature>
<evidence type="ECO:0000256" key="4">
    <source>
        <dbReference type="ARBA" id="ARBA00023136"/>
    </source>
</evidence>
<evidence type="ECO:0000256" key="5">
    <source>
        <dbReference type="SAM" id="Phobius"/>
    </source>
</evidence>
<sequence length="331" mass="38204">MGELTDLWVGVQNWLFETFVGPVIFWLGQMAWYEPAYNAVEFVMLGALQIAVIALGMRFFEKRWPLEKTGDDRLIGVDRVYTVLNKLGIIPFAIFVITYPISQEIELLMRSWGMAPPRIERLVPWLGDNVLASFLVYFVLYDFAAYWLHRAQHAIPWWWALHSLHHSQRRMTVWSDDRNHVLDDFLTTLALVLFSQMVGVQPGEYVTILVVGRLVESWSHANVDMSFGRIGERLLVGPRFHRLHHALANPEERHIHDHNFAPVFPIWDILFGTAIYDGKHRPTGVDDPVIDADNGRGWAVQQVTVFGRFLRAITPRFLRAPFQPGLRPPAE</sequence>
<evidence type="ECO:0000256" key="3">
    <source>
        <dbReference type="ARBA" id="ARBA00022989"/>
    </source>
</evidence>
<feature type="domain" description="Fatty acid hydroxylase" evidence="6">
    <location>
        <begin position="134"/>
        <end position="273"/>
    </location>
</feature>
<organism evidence="7 8">
    <name type="scientific">Reyranella soli</name>
    <dbReference type="NCBI Taxonomy" id="1230389"/>
    <lineage>
        <taxon>Bacteria</taxon>
        <taxon>Pseudomonadati</taxon>
        <taxon>Pseudomonadota</taxon>
        <taxon>Alphaproteobacteria</taxon>
        <taxon>Hyphomicrobiales</taxon>
        <taxon>Reyranellaceae</taxon>
        <taxon>Reyranella</taxon>
    </lineage>
</organism>
<dbReference type="InterPro" id="IPR050307">
    <property type="entry name" value="Sterol_Desaturase_Related"/>
</dbReference>
<evidence type="ECO:0000256" key="1">
    <source>
        <dbReference type="ARBA" id="ARBA00004370"/>
    </source>
</evidence>
<dbReference type="AlphaFoldDB" id="A0A512N346"/>
<dbReference type="GO" id="GO:0016020">
    <property type="term" value="C:membrane"/>
    <property type="evidence" value="ECO:0007669"/>
    <property type="project" value="UniProtKB-SubCell"/>
</dbReference>
<comment type="subcellular location">
    <subcellularLocation>
        <location evidence="1">Membrane</location>
    </subcellularLocation>
</comment>
<keyword evidence="3 5" id="KW-1133">Transmembrane helix</keyword>
<comment type="caution">
    <text evidence="7">The sequence shown here is derived from an EMBL/GenBank/DDBJ whole genome shotgun (WGS) entry which is preliminary data.</text>
</comment>
<dbReference type="InterPro" id="IPR006694">
    <property type="entry name" value="Fatty_acid_hydroxylase"/>
</dbReference>
<evidence type="ECO:0000256" key="2">
    <source>
        <dbReference type="ARBA" id="ARBA00022692"/>
    </source>
</evidence>
<keyword evidence="4 5" id="KW-0472">Membrane</keyword>
<dbReference type="Proteomes" id="UP000321058">
    <property type="component" value="Unassembled WGS sequence"/>
</dbReference>
<feature type="transmembrane region" description="Helical" evidence="5">
    <location>
        <begin position="122"/>
        <end position="140"/>
    </location>
</feature>
<dbReference type="RefSeq" id="WP_147146024.1">
    <property type="nucleotide sequence ID" value="NZ_BKAJ01000010.1"/>
</dbReference>
<gene>
    <name evidence="7" type="ORF">RSO01_05730</name>
</gene>
<dbReference type="PANTHER" id="PTHR11863">
    <property type="entry name" value="STEROL DESATURASE"/>
    <property type="match status" value="1"/>
</dbReference>
<proteinExistence type="predicted"/>
<feature type="transmembrane region" description="Helical" evidence="5">
    <location>
        <begin position="80"/>
        <end position="102"/>
    </location>
</feature>
<dbReference type="GO" id="GO:0005506">
    <property type="term" value="F:iron ion binding"/>
    <property type="evidence" value="ECO:0007669"/>
    <property type="project" value="InterPro"/>
</dbReference>
<evidence type="ECO:0000259" key="6">
    <source>
        <dbReference type="Pfam" id="PF04116"/>
    </source>
</evidence>
<dbReference type="GO" id="GO:0008610">
    <property type="term" value="P:lipid biosynthetic process"/>
    <property type="evidence" value="ECO:0007669"/>
    <property type="project" value="InterPro"/>
</dbReference>